<dbReference type="AlphaFoldDB" id="H0E2H2"/>
<evidence type="ECO:0000256" key="8">
    <source>
        <dbReference type="ARBA" id="ARBA00035585"/>
    </source>
</evidence>
<feature type="transmembrane region" description="Helical" evidence="10">
    <location>
        <begin position="76"/>
        <end position="96"/>
    </location>
</feature>
<feature type="binding site" evidence="10">
    <location>
        <position position="84"/>
    </location>
    <ligand>
        <name>Na(+)</name>
        <dbReference type="ChEBI" id="CHEBI:29101"/>
        <note>structural</note>
    </ligand>
</feature>
<keyword evidence="12" id="KW-1185">Reference proteome</keyword>
<dbReference type="GO" id="GO:0005886">
    <property type="term" value="C:plasma membrane"/>
    <property type="evidence" value="ECO:0007669"/>
    <property type="project" value="UniProtKB-SubCell"/>
</dbReference>
<comment type="function">
    <text evidence="9 10">Fluoride-specific ion channel. Important for reducing fluoride concentration in the cell, thus reducing its toxicity.</text>
</comment>
<feature type="binding site" evidence="10">
    <location>
        <position position="87"/>
    </location>
    <ligand>
        <name>Na(+)</name>
        <dbReference type="ChEBI" id="CHEBI:29101"/>
        <note>structural</note>
    </ligand>
</feature>
<gene>
    <name evidence="10" type="primary">fluC</name>
    <name evidence="10" type="synonym">crcB</name>
    <name evidence="11" type="ORF">PAI11_09850</name>
</gene>
<name>H0E2H2_9ACTN</name>
<comment type="subcellular location">
    <subcellularLocation>
        <location evidence="1 10">Cell membrane</location>
        <topology evidence="1 10">Multi-pass membrane protein</topology>
    </subcellularLocation>
</comment>
<dbReference type="GO" id="GO:0046872">
    <property type="term" value="F:metal ion binding"/>
    <property type="evidence" value="ECO:0007669"/>
    <property type="project" value="UniProtKB-KW"/>
</dbReference>
<dbReference type="HAMAP" id="MF_00454">
    <property type="entry name" value="FluC"/>
    <property type="match status" value="1"/>
</dbReference>
<evidence type="ECO:0000256" key="1">
    <source>
        <dbReference type="ARBA" id="ARBA00004651"/>
    </source>
</evidence>
<comment type="catalytic activity">
    <reaction evidence="8">
        <text>fluoride(in) = fluoride(out)</text>
        <dbReference type="Rhea" id="RHEA:76159"/>
        <dbReference type="ChEBI" id="CHEBI:17051"/>
    </reaction>
    <physiologicalReaction direction="left-to-right" evidence="8">
        <dbReference type="Rhea" id="RHEA:76160"/>
    </physiologicalReaction>
</comment>
<keyword evidence="4 10" id="KW-1133">Transmembrane helix</keyword>
<keyword evidence="10" id="KW-0915">Sodium</keyword>
<keyword evidence="2 10" id="KW-1003">Cell membrane</keyword>
<evidence type="ECO:0000256" key="6">
    <source>
        <dbReference type="ARBA" id="ARBA00023303"/>
    </source>
</evidence>
<evidence type="ECO:0000256" key="9">
    <source>
        <dbReference type="ARBA" id="ARBA00049940"/>
    </source>
</evidence>
<dbReference type="PANTHER" id="PTHR28259">
    <property type="entry name" value="FLUORIDE EXPORT PROTEIN 1-RELATED"/>
    <property type="match status" value="1"/>
</dbReference>
<dbReference type="NCBIfam" id="NF010812">
    <property type="entry name" value="PRK14216.1"/>
    <property type="match status" value="1"/>
</dbReference>
<sequence length="137" mass="14342">MPQPRSSSPDPRLLLAVFAGGALGALARAGLVEGFPHDPASWPWVTFLVNVLGAALLGWAVTRLQERLPVSTYPRPFLGTGVCGGLTTFSTMQLEIVRMADAGAWGLAIGYAAASVAAGLTAMTLATNLVRRARLRP</sequence>
<organism evidence="11 12">
    <name type="scientific">Patulibacter medicamentivorans</name>
    <dbReference type="NCBI Taxonomy" id="1097667"/>
    <lineage>
        <taxon>Bacteria</taxon>
        <taxon>Bacillati</taxon>
        <taxon>Actinomycetota</taxon>
        <taxon>Thermoleophilia</taxon>
        <taxon>Solirubrobacterales</taxon>
        <taxon>Patulibacteraceae</taxon>
        <taxon>Patulibacter</taxon>
    </lineage>
</organism>
<dbReference type="EMBL" id="AGUD01000045">
    <property type="protein sequence ID" value="EHN12126.1"/>
    <property type="molecule type" value="Genomic_DNA"/>
</dbReference>
<evidence type="ECO:0000313" key="11">
    <source>
        <dbReference type="EMBL" id="EHN12126.1"/>
    </source>
</evidence>
<dbReference type="Pfam" id="PF02537">
    <property type="entry name" value="CRCB"/>
    <property type="match status" value="1"/>
</dbReference>
<keyword evidence="5 10" id="KW-0472">Membrane</keyword>
<dbReference type="OrthoDB" id="4408652at2"/>
<dbReference type="RefSeq" id="WP_007571568.1">
    <property type="nucleotide sequence ID" value="NZ_AGUD01000045.1"/>
</dbReference>
<dbReference type="GO" id="GO:0140114">
    <property type="term" value="P:cellular detoxification of fluoride"/>
    <property type="evidence" value="ECO:0007669"/>
    <property type="project" value="UniProtKB-UniRule"/>
</dbReference>
<evidence type="ECO:0000313" key="12">
    <source>
        <dbReference type="Proteomes" id="UP000005143"/>
    </source>
</evidence>
<comment type="similarity">
    <text evidence="7 10">Belongs to the fluoride channel Fluc/FEX (TC 1.A.43) family.</text>
</comment>
<evidence type="ECO:0000256" key="7">
    <source>
        <dbReference type="ARBA" id="ARBA00035120"/>
    </source>
</evidence>
<keyword evidence="10" id="KW-0479">Metal-binding</keyword>
<evidence type="ECO:0000256" key="10">
    <source>
        <dbReference type="HAMAP-Rule" id="MF_00454"/>
    </source>
</evidence>
<keyword evidence="10" id="KW-0406">Ion transport</keyword>
<keyword evidence="3 10" id="KW-0812">Transmembrane</keyword>
<comment type="caution">
    <text evidence="11">The sequence shown here is derived from an EMBL/GenBank/DDBJ whole genome shotgun (WGS) entry which is preliminary data.</text>
</comment>
<evidence type="ECO:0000256" key="5">
    <source>
        <dbReference type="ARBA" id="ARBA00023136"/>
    </source>
</evidence>
<evidence type="ECO:0000256" key="4">
    <source>
        <dbReference type="ARBA" id="ARBA00022989"/>
    </source>
</evidence>
<evidence type="ECO:0000256" key="2">
    <source>
        <dbReference type="ARBA" id="ARBA00022475"/>
    </source>
</evidence>
<dbReference type="GO" id="GO:0062054">
    <property type="term" value="F:fluoride channel activity"/>
    <property type="evidence" value="ECO:0007669"/>
    <property type="project" value="UniProtKB-UniRule"/>
</dbReference>
<comment type="activity regulation">
    <text evidence="10">Na(+) is not transported, but it plays an essential structural role and its presence is essential for fluoride channel function.</text>
</comment>
<dbReference type="InterPro" id="IPR003691">
    <property type="entry name" value="FluC"/>
</dbReference>
<feature type="transmembrane region" description="Helical" evidence="10">
    <location>
        <begin position="108"/>
        <end position="130"/>
    </location>
</feature>
<dbReference type="PANTHER" id="PTHR28259:SF1">
    <property type="entry name" value="FLUORIDE EXPORT PROTEIN 1-RELATED"/>
    <property type="match status" value="1"/>
</dbReference>
<evidence type="ECO:0000256" key="3">
    <source>
        <dbReference type="ARBA" id="ARBA00022692"/>
    </source>
</evidence>
<protein>
    <recommendedName>
        <fullName evidence="10">Fluoride-specific ion channel FluC</fullName>
    </recommendedName>
</protein>
<feature type="transmembrane region" description="Helical" evidence="10">
    <location>
        <begin position="44"/>
        <end position="64"/>
    </location>
</feature>
<accession>H0E2H2</accession>
<proteinExistence type="inferred from homology"/>
<reference evidence="11 12" key="1">
    <citation type="journal article" date="2013" name="Biodegradation">
        <title>Quantitative proteomic analysis of ibuprofen-degrading Patulibacter sp. strain I11.</title>
        <authorList>
            <person name="Almeida B."/>
            <person name="Kjeldal H."/>
            <person name="Lolas I."/>
            <person name="Knudsen A.D."/>
            <person name="Carvalho G."/>
            <person name="Nielsen K.L."/>
            <person name="Barreto Crespo M.T."/>
            <person name="Stensballe A."/>
            <person name="Nielsen J.L."/>
        </authorList>
    </citation>
    <scope>NUCLEOTIDE SEQUENCE [LARGE SCALE GENOMIC DNA]</scope>
    <source>
        <strain evidence="11 12">I11</strain>
    </source>
</reference>
<dbReference type="PATRIC" id="fig|1097667.3.peg.982"/>
<keyword evidence="6 10" id="KW-0407">Ion channel</keyword>
<dbReference type="Proteomes" id="UP000005143">
    <property type="component" value="Unassembled WGS sequence"/>
</dbReference>
<keyword evidence="10" id="KW-0813">Transport</keyword>